<feature type="transmembrane region" description="Helical" evidence="1">
    <location>
        <begin position="32"/>
        <end position="52"/>
    </location>
</feature>
<keyword evidence="3" id="KW-1185">Reference proteome</keyword>
<keyword evidence="1" id="KW-1133">Transmembrane helix</keyword>
<dbReference type="EMBL" id="JBHSNC010000058">
    <property type="protein sequence ID" value="MFC5532571.1"/>
    <property type="molecule type" value="Genomic_DNA"/>
</dbReference>
<accession>A0ABW0R775</accession>
<dbReference type="Proteomes" id="UP001596108">
    <property type="component" value="Unassembled WGS sequence"/>
</dbReference>
<keyword evidence="1" id="KW-0472">Membrane</keyword>
<keyword evidence="1" id="KW-0812">Transmembrane</keyword>
<sequence>MANWLQQMESFIGGGKGGGGPGGPRRIKTFRWLVMIGLIGAVLLLVASMLNFKPVDPGGGSDLSPPNDQDVPTEQTFIGGGADKSDDPFTDIETQLETRLKDLLETMVGVGTTQVLVTVESTEETVLGLNEKRVQQITEESDRNGASRHITEVTNDGQVVLYEVSGGQSPIVIKKLKPKVRGVIIVAKGAENATVHKLIAEAVSRGLDVPLHKISVVPRKT</sequence>
<proteinExistence type="predicted"/>
<reference evidence="3" key="1">
    <citation type="journal article" date="2019" name="Int. J. Syst. Evol. Microbiol.">
        <title>The Global Catalogue of Microorganisms (GCM) 10K type strain sequencing project: providing services to taxonomists for standard genome sequencing and annotation.</title>
        <authorList>
            <consortium name="The Broad Institute Genomics Platform"/>
            <consortium name="The Broad Institute Genome Sequencing Center for Infectious Disease"/>
            <person name="Wu L."/>
            <person name="Ma J."/>
        </authorList>
    </citation>
    <scope>NUCLEOTIDE SEQUENCE [LARGE SCALE GENOMIC DNA]</scope>
    <source>
        <strain evidence="3">CGMCC 1.18578</strain>
    </source>
</reference>
<evidence type="ECO:0000256" key="1">
    <source>
        <dbReference type="SAM" id="Phobius"/>
    </source>
</evidence>
<dbReference type="RefSeq" id="WP_378114558.1">
    <property type="nucleotide sequence ID" value="NZ_JBHSNC010000058.1"/>
</dbReference>
<organism evidence="2 3">
    <name type="scientific">Cohnella yongneupensis</name>
    <dbReference type="NCBI Taxonomy" id="425006"/>
    <lineage>
        <taxon>Bacteria</taxon>
        <taxon>Bacillati</taxon>
        <taxon>Bacillota</taxon>
        <taxon>Bacilli</taxon>
        <taxon>Bacillales</taxon>
        <taxon>Paenibacillaceae</taxon>
        <taxon>Cohnella</taxon>
    </lineage>
</organism>
<dbReference type="NCBIfam" id="TIGR02830">
    <property type="entry name" value="spore_III_AG"/>
    <property type="match status" value="1"/>
</dbReference>
<gene>
    <name evidence="2" type="primary">spoIIIAG</name>
    <name evidence="2" type="ORF">ACFPQ4_24395</name>
</gene>
<evidence type="ECO:0000313" key="3">
    <source>
        <dbReference type="Proteomes" id="UP001596108"/>
    </source>
</evidence>
<dbReference type="InterPro" id="IPR014195">
    <property type="entry name" value="Spore_III_AG"/>
</dbReference>
<evidence type="ECO:0000313" key="2">
    <source>
        <dbReference type="EMBL" id="MFC5532571.1"/>
    </source>
</evidence>
<comment type="caution">
    <text evidence="2">The sequence shown here is derived from an EMBL/GenBank/DDBJ whole genome shotgun (WGS) entry which is preliminary data.</text>
</comment>
<name>A0ABW0R775_9BACL</name>
<protein>
    <submittedName>
        <fullName evidence="2">Stage III sporulation protein AG</fullName>
    </submittedName>
</protein>